<name>A0A814KWT1_ADIRI</name>
<evidence type="ECO:0000313" key="4">
    <source>
        <dbReference type="EMBL" id="CAF0816514.1"/>
    </source>
</evidence>
<dbReference type="SMART" id="SM00028">
    <property type="entry name" value="TPR"/>
    <property type="match status" value="6"/>
</dbReference>
<feature type="repeat" description="TPR" evidence="3">
    <location>
        <begin position="470"/>
        <end position="503"/>
    </location>
</feature>
<dbReference type="PANTHER" id="PTHR45641:SF19">
    <property type="entry name" value="NEPHROCYSTIN-3"/>
    <property type="match status" value="1"/>
</dbReference>
<dbReference type="Proteomes" id="UP000663852">
    <property type="component" value="Unassembled WGS sequence"/>
</dbReference>
<protein>
    <submittedName>
        <fullName evidence="5">Uncharacterized protein</fullName>
    </submittedName>
</protein>
<evidence type="ECO:0000313" key="6">
    <source>
        <dbReference type="Proteomes" id="UP000663828"/>
    </source>
</evidence>
<evidence type="ECO:0000256" key="1">
    <source>
        <dbReference type="ARBA" id="ARBA00022737"/>
    </source>
</evidence>
<organism evidence="5 6">
    <name type="scientific">Adineta ricciae</name>
    <name type="common">Rotifer</name>
    <dbReference type="NCBI Taxonomy" id="249248"/>
    <lineage>
        <taxon>Eukaryota</taxon>
        <taxon>Metazoa</taxon>
        <taxon>Spiralia</taxon>
        <taxon>Gnathifera</taxon>
        <taxon>Rotifera</taxon>
        <taxon>Eurotatoria</taxon>
        <taxon>Bdelloidea</taxon>
        <taxon>Adinetida</taxon>
        <taxon>Adinetidae</taxon>
        <taxon>Adineta</taxon>
    </lineage>
</organism>
<keyword evidence="1" id="KW-0677">Repeat</keyword>
<evidence type="ECO:0000256" key="2">
    <source>
        <dbReference type="ARBA" id="ARBA00022803"/>
    </source>
</evidence>
<feature type="repeat" description="TPR" evidence="3">
    <location>
        <begin position="512"/>
        <end position="545"/>
    </location>
</feature>
<dbReference type="PROSITE" id="PS50293">
    <property type="entry name" value="TPR_REGION"/>
    <property type="match status" value="2"/>
</dbReference>
<dbReference type="Gene3D" id="1.25.40.10">
    <property type="entry name" value="Tetratricopeptide repeat domain"/>
    <property type="match status" value="2"/>
</dbReference>
<keyword evidence="6" id="KW-1185">Reference proteome</keyword>
<dbReference type="AlphaFoldDB" id="A0A814KWT1"/>
<feature type="repeat" description="TPR" evidence="3">
    <location>
        <begin position="390"/>
        <end position="423"/>
    </location>
</feature>
<dbReference type="EMBL" id="CAJNOJ010000015">
    <property type="protein sequence ID" value="CAF0816514.1"/>
    <property type="molecule type" value="Genomic_DNA"/>
</dbReference>
<dbReference type="InterPro" id="IPR019734">
    <property type="entry name" value="TPR_rpt"/>
</dbReference>
<proteinExistence type="predicted"/>
<reference evidence="5" key="1">
    <citation type="submission" date="2021-02" db="EMBL/GenBank/DDBJ databases">
        <authorList>
            <person name="Nowell W R."/>
        </authorList>
    </citation>
    <scope>NUCLEOTIDE SEQUENCE</scope>
</reference>
<gene>
    <name evidence="4" type="ORF">EDS130_LOCUS5626</name>
    <name evidence="5" type="ORF">XAT740_LOCUS16046</name>
</gene>
<sequence length="662" mass="77193">MSAHNTRKFSLVWLDSSVNVSEENLDTQVLFRKVNDQLQTFDKVDQCLEYIRTNSKEKVVLVVSGRLGQEILPRIQQFTNLIAVYVYCSDKKRNEEWANKYLLIKDVIVDLKILLAKIRADQVQRDEYQVDVPLPFSVFHPKSSRHADSATNSDAFFYFQLLIKYFSQVKPSDQEKHRFISLCKEKYHDDQGELDVISEFETKYSSTRAFWWFTRDCFLHQLLDQAFQSFDIDLLYHFHFFIRDMYDQLTETKRSSPTRTYRSQILSNDEIVSLKSSSGGFLSINAFLSTVPDRNRALTMLNNHTVPDGSKQVLFEITADPTEHDAKPFSNIAAWNYEHGTEVVLFMAGTIFHQIRISESESDNIVVIRMEQCHDSHRKVKVIFDRYQSERTLLSFGHVLSRMKRFDEAQKYFEQTLQDMPHDYHSVACCYQGLGDIALKQENYNLSLKWYEKALETNQTVLRSEDPEIASSYNDLANVYLKKGELNQASQFYDQALQIWIRALGKEHSKVAGCYKNLARVFQSEERYSEALEYFKKALKIQEKHLPGDPFELAKLHNHIADVYVLQNEMNEAFQQYNSAYNILIKNHSSTHPDVLLTLRNMGFVYEKLGNLNEALEYYKKIAAARQRLQLANHDNILQINQDIQRVSALLNVEVSNTVAFI</sequence>
<evidence type="ECO:0000256" key="3">
    <source>
        <dbReference type="PROSITE-ProRule" id="PRU00339"/>
    </source>
</evidence>
<keyword evidence="2 3" id="KW-0802">TPR repeat</keyword>
<dbReference type="PANTHER" id="PTHR45641">
    <property type="entry name" value="TETRATRICOPEPTIDE REPEAT PROTEIN (AFU_ORTHOLOGUE AFUA_6G03870)"/>
    <property type="match status" value="1"/>
</dbReference>
<dbReference type="EMBL" id="CAJNOR010001012">
    <property type="protein sequence ID" value="CAF1056394.1"/>
    <property type="molecule type" value="Genomic_DNA"/>
</dbReference>
<dbReference type="Proteomes" id="UP000663828">
    <property type="component" value="Unassembled WGS sequence"/>
</dbReference>
<dbReference type="InterPro" id="IPR011990">
    <property type="entry name" value="TPR-like_helical_dom_sf"/>
</dbReference>
<comment type="caution">
    <text evidence="5">The sequence shown here is derived from an EMBL/GenBank/DDBJ whole genome shotgun (WGS) entry which is preliminary data.</text>
</comment>
<feature type="repeat" description="TPR" evidence="3">
    <location>
        <begin position="596"/>
        <end position="629"/>
    </location>
</feature>
<accession>A0A814KWT1</accession>
<dbReference type="OrthoDB" id="7103806at2759"/>
<dbReference type="Pfam" id="PF13424">
    <property type="entry name" value="TPR_12"/>
    <property type="match status" value="3"/>
</dbReference>
<evidence type="ECO:0000313" key="5">
    <source>
        <dbReference type="EMBL" id="CAF1056394.1"/>
    </source>
</evidence>
<dbReference type="SUPFAM" id="SSF81901">
    <property type="entry name" value="HCP-like"/>
    <property type="match status" value="1"/>
</dbReference>
<dbReference type="PROSITE" id="PS50005">
    <property type="entry name" value="TPR"/>
    <property type="match status" value="4"/>
</dbReference>